<protein>
    <submittedName>
        <fullName evidence="7">Uncharacterized protein</fullName>
    </submittedName>
</protein>
<dbReference type="InterPro" id="IPR036291">
    <property type="entry name" value="NAD(P)-bd_dom_sf"/>
</dbReference>
<evidence type="ECO:0000256" key="5">
    <source>
        <dbReference type="ARBA" id="ARBA00023002"/>
    </source>
</evidence>
<evidence type="ECO:0000256" key="1">
    <source>
        <dbReference type="ARBA" id="ARBA00004229"/>
    </source>
</evidence>
<keyword evidence="8" id="KW-1185">Reference proteome</keyword>
<dbReference type="Proteomes" id="UP000886595">
    <property type="component" value="Unassembled WGS sequence"/>
</dbReference>
<dbReference type="PRINTS" id="PR00081">
    <property type="entry name" value="GDHRDH"/>
</dbReference>
<dbReference type="EMBL" id="JAAMPC010000014">
    <property type="protein sequence ID" value="KAG2263056.1"/>
    <property type="molecule type" value="Genomic_DNA"/>
</dbReference>
<evidence type="ECO:0000313" key="8">
    <source>
        <dbReference type="Proteomes" id="UP000886595"/>
    </source>
</evidence>
<keyword evidence="4" id="KW-0934">Plastid</keyword>
<dbReference type="SUPFAM" id="SSF51735">
    <property type="entry name" value="NAD(P)-binding Rossmann-fold domains"/>
    <property type="match status" value="1"/>
</dbReference>
<dbReference type="PANTHER" id="PTHR24320">
    <property type="entry name" value="RETINOL DEHYDROGENASE"/>
    <property type="match status" value="1"/>
</dbReference>
<keyword evidence="3" id="KW-0150">Chloroplast</keyword>
<proteinExistence type="inferred from homology"/>
<accession>A0A8X7U3K2</accession>
<comment type="subcellular location">
    <subcellularLocation>
        <location evidence="1">Plastid</location>
        <location evidence="1">Chloroplast</location>
    </subcellularLocation>
</comment>
<comment type="caution">
    <text evidence="7">The sequence shown here is derived from an EMBL/GenBank/DDBJ whole genome shotgun (WGS) entry which is preliminary data.</text>
</comment>
<dbReference type="PANTHER" id="PTHR24320:SF200">
    <property type="entry name" value="DEHYDROGENASE_REDUCTASE SDR FAMILY MEMBER FEY"/>
    <property type="match status" value="1"/>
</dbReference>
<evidence type="ECO:0000256" key="3">
    <source>
        <dbReference type="ARBA" id="ARBA00022528"/>
    </source>
</evidence>
<evidence type="ECO:0000256" key="2">
    <source>
        <dbReference type="ARBA" id="ARBA00006484"/>
    </source>
</evidence>
<keyword evidence="5" id="KW-0560">Oxidoreductase</keyword>
<evidence type="ECO:0000256" key="6">
    <source>
        <dbReference type="RuleBase" id="RU000363"/>
    </source>
</evidence>
<name>A0A8X7U3K2_BRACI</name>
<organism evidence="7 8">
    <name type="scientific">Brassica carinata</name>
    <name type="common">Ethiopian mustard</name>
    <name type="synonym">Abyssinian cabbage</name>
    <dbReference type="NCBI Taxonomy" id="52824"/>
    <lineage>
        <taxon>Eukaryota</taxon>
        <taxon>Viridiplantae</taxon>
        <taxon>Streptophyta</taxon>
        <taxon>Embryophyta</taxon>
        <taxon>Tracheophyta</taxon>
        <taxon>Spermatophyta</taxon>
        <taxon>Magnoliopsida</taxon>
        <taxon>eudicotyledons</taxon>
        <taxon>Gunneridae</taxon>
        <taxon>Pentapetalae</taxon>
        <taxon>rosids</taxon>
        <taxon>malvids</taxon>
        <taxon>Brassicales</taxon>
        <taxon>Brassicaceae</taxon>
        <taxon>Brassiceae</taxon>
        <taxon>Brassica</taxon>
    </lineage>
</organism>
<dbReference type="GO" id="GO:0009507">
    <property type="term" value="C:chloroplast"/>
    <property type="evidence" value="ECO:0007669"/>
    <property type="project" value="UniProtKB-SubCell"/>
</dbReference>
<dbReference type="PRINTS" id="PR00080">
    <property type="entry name" value="SDRFAMILY"/>
</dbReference>
<gene>
    <name evidence="7" type="ORF">Bca52824_070135</name>
</gene>
<dbReference type="AlphaFoldDB" id="A0A8X7U3K2"/>
<dbReference type="Pfam" id="PF00106">
    <property type="entry name" value="adh_short"/>
    <property type="match status" value="1"/>
</dbReference>
<evidence type="ECO:0000313" key="7">
    <source>
        <dbReference type="EMBL" id="KAG2263056.1"/>
    </source>
</evidence>
<reference evidence="7 8" key="1">
    <citation type="submission" date="2020-02" db="EMBL/GenBank/DDBJ databases">
        <authorList>
            <person name="Ma Q."/>
            <person name="Huang Y."/>
            <person name="Song X."/>
            <person name="Pei D."/>
        </authorList>
    </citation>
    <scope>NUCLEOTIDE SEQUENCE [LARGE SCALE GENOMIC DNA]</scope>
    <source>
        <strain evidence="7">Sxm20200214</strain>
        <tissue evidence="7">Leaf</tissue>
    </source>
</reference>
<sequence length="391" mass="43367">MSEQSLEHDLRDLLTLSLEEDSDETASMMKKKESLGWMEWMRGWSSVFGEILFQRITASHLLNPLPLPPLNDLTCIVTGSTSGIGRETARQLAEAGAHVVMAVRNTKAAQELIQQWQSEWSGKGLPLNIEAMELDLLSMDSVARFADAWNARLGPLHVLINNAGIFAMGEAQKFSEDGYEQHMQVNHLAPSLLSVLLLPSLIRGSPSRIINVNSVMHSVGFVDPDDMSVVSGSRKYSSVVGYSSSKLAQIMFSSILFKKLPLETGVSVICLSPGVVLTNVARDLPRILQALYAVIPYFIFSPQEGCRSSLFSATDPQIPEYWETLKTDDWPVCPFISQDCRPTNPSEEAHNTETAHRVWEKTLELVGLPLDAVEKLIVGENVQCRYGSQYE</sequence>
<comment type="similarity">
    <text evidence="2 6">Belongs to the short-chain dehydrogenases/reductases (SDR) family.</text>
</comment>
<evidence type="ECO:0000256" key="4">
    <source>
        <dbReference type="ARBA" id="ARBA00022640"/>
    </source>
</evidence>
<dbReference type="GO" id="GO:0016491">
    <property type="term" value="F:oxidoreductase activity"/>
    <property type="evidence" value="ECO:0007669"/>
    <property type="project" value="UniProtKB-KW"/>
</dbReference>
<dbReference type="OrthoDB" id="191139at2759"/>
<dbReference type="InterPro" id="IPR002347">
    <property type="entry name" value="SDR_fam"/>
</dbReference>
<dbReference type="Gene3D" id="3.40.50.720">
    <property type="entry name" value="NAD(P)-binding Rossmann-like Domain"/>
    <property type="match status" value="1"/>
</dbReference>